<organism evidence="1 2">
    <name type="scientific">Motilimonas cestriensis</name>
    <dbReference type="NCBI Taxonomy" id="2742685"/>
    <lineage>
        <taxon>Bacteria</taxon>
        <taxon>Pseudomonadati</taxon>
        <taxon>Pseudomonadota</taxon>
        <taxon>Gammaproteobacteria</taxon>
        <taxon>Alteromonadales</taxon>
        <taxon>Alteromonadales genera incertae sedis</taxon>
        <taxon>Motilimonas</taxon>
    </lineage>
</organism>
<comment type="caution">
    <text evidence="1">The sequence shown here is derived from an EMBL/GenBank/DDBJ whole genome shotgun (WGS) entry which is preliminary data.</text>
</comment>
<sequence>MVMKHSIFVFSTLFLPTIYQHNRYTGLKSSALFDWLSVTKLALGK</sequence>
<gene>
    <name evidence="1" type="ORF">K6Y31_05245</name>
</gene>
<accession>A0ABS8W5G3</accession>
<proteinExistence type="predicted"/>
<protein>
    <submittedName>
        <fullName evidence="1">Uncharacterized protein</fullName>
    </submittedName>
</protein>
<evidence type="ECO:0000313" key="2">
    <source>
        <dbReference type="Proteomes" id="UP001201273"/>
    </source>
</evidence>
<dbReference type="EMBL" id="JAIMJA010000004">
    <property type="protein sequence ID" value="MCE2594217.1"/>
    <property type="molecule type" value="Genomic_DNA"/>
</dbReference>
<dbReference type="RefSeq" id="WP_233051795.1">
    <property type="nucleotide sequence ID" value="NZ_JAIMJA010000004.1"/>
</dbReference>
<keyword evidence="2" id="KW-1185">Reference proteome</keyword>
<name>A0ABS8W5G3_9GAMM</name>
<reference evidence="1 2" key="1">
    <citation type="journal article" date="2022" name="Environ. Microbiol. Rep.">
        <title>Eco-phylogenetic analyses reveal divergent evolution of vitamin B12 metabolism in the marine bacterial family 'Psychromonadaceae'.</title>
        <authorList>
            <person name="Jin X."/>
            <person name="Yang Y."/>
            <person name="Cao H."/>
            <person name="Gao B."/>
            <person name="Zhao Z."/>
        </authorList>
    </citation>
    <scope>NUCLEOTIDE SEQUENCE [LARGE SCALE GENOMIC DNA]</scope>
    <source>
        <strain evidence="1 2">MKS20</strain>
    </source>
</reference>
<dbReference type="Proteomes" id="UP001201273">
    <property type="component" value="Unassembled WGS sequence"/>
</dbReference>
<evidence type="ECO:0000313" key="1">
    <source>
        <dbReference type="EMBL" id="MCE2594217.1"/>
    </source>
</evidence>